<dbReference type="eggNOG" id="COG3108">
    <property type="taxonomic scope" value="Bacteria"/>
</dbReference>
<dbReference type="EMBL" id="CM001488">
    <property type="protein sequence ID" value="EIM63664.1"/>
    <property type="molecule type" value="Genomic_DNA"/>
</dbReference>
<keyword evidence="3" id="KW-0645">Protease</keyword>
<dbReference type="AlphaFoldDB" id="I5B2F1"/>
<dbReference type="GO" id="GO:0008237">
    <property type="term" value="F:metallopeptidase activity"/>
    <property type="evidence" value="ECO:0007669"/>
    <property type="project" value="UniProtKB-KW"/>
</dbReference>
<evidence type="ECO:0000256" key="1">
    <source>
        <dbReference type="ARBA" id="ARBA00001947"/>
    </source>
</evidence>
<evidence type="ECO:0000256" key="7">
    <source>
        <dbReference type="ARBA" id="ARBA00022833"/>
    </source>
</evidence>
<dbReference type="InterPro" id="IPR010275">
    <property type="entry name" value="MepK"/>
</dbReference>
<accession>I5B2F1</accession>
<proteinExistence type="inferred from homology"/>
<name>I5B2F1_9BACT</name>
<keyword evidence="4" id="KW-0479">Metal-binding</keyword>
<dbReference type="STRING" id="879212.DespoDRAFT_01747"/>
<keyword evidence="7" id="KW-0862">Zinc</keyword>
<keyword evidence="8" id="KW-0482">Metalloprotease</keyword>
<evidence type="ECO:0000256" key="9">
    <source>
        <dbReference type="ARBA" id="ARBA00023316"/>
    </source>
</evidence>
<sequence length="181" mass="20542">MSKMNRRQFLLTSALTSMGWFTIPPFNSWGMVSEKQKHPLSFFHTHTGESLEIPLSKGRLLPSVQRELNMFLRDFRTGDIHPIDPGLMNILSSIQRVARSRGTIEVISGYRSKKTNQDLGRKNHGVAKKSLHMKGQAIDIRITDVPTRKIRDIATAIGFGGVGYYPKSDFVHLDTGNFRTW</sequence>
<comment type="similarity">
    <text evidence="10">Belongs to the peptidase M15 family.</text>
</comment>
<evidence type="ECO:0000256" key="2">
    <source>
        <dbReference type="ARBA" id="ARBA00004776"/>
    </source>
</evidence>
<keyword evidence="13" id="KW-1185">Reference proteome</keyword>
<evidence type="ECO:0000256" key="10">
    <source>
        <dbReference type="ARBA" id="ARBA00093448"/>
    </source>
</evidence>
<reference evidence="12 13" key="1">
    <citation type="submission" date="2011-09" db="EMBL/GenBank/DDBJ databases">
        <authorList>
            <consortium name="US DOE Joint Genome Institute (JGI-PGF)"/>
            <person name="Lucas S."/>
            <person name="Han J."/>
            <person name="Lapidus A."/>
            <person name="Cheng J.-F."/>
            <person name="Goodwin L."/>
            <person name="Pitluck S."/>
            <person name="Peters L."/>
            <person name="Land M.L."/>
            <person name="Hauser L."/>
            <person name="Orellana R."/>
            <person name="Lovley D."/>
            <person name="Woyke T.J."/>
        </authorList>
    </citation>
    <scope>NUCLEOTIDE SEQUENCE [LARGE SCALE GENOMIC DNA]</scope>
    <source>
        <strain evidence="12 13">2ac9</strain>
    </source>
</reference>
<dbReference type="Proteomes" id="UP000005778">
    <property type="component" value="Chromosome"/>
</dbReference>
<evidence type="ECO:0000256" key="3">
    <source>
        <dbReference type="ARBA" id="ARBA00022670"/>
    </source>
</evidence>
<dbReference type="PANTHER" id="PTHR37425:SF1">
    <property type="entry name" value="OUTER MEMBRANE PROTEIN"/>
    <property type="match status" value="1"/>
</dbReference>
<dbReference type="SUPFAM" id="SSF55166">
    <property type="entry name" value="Hedgehog/DD-peptidase"/>
    <property type="match status" value="1"/>
</dbReference>
<dbReference type="GO" id="GO:0006508">
    <property type="term" value="P:proteolysis"/>
    <property type="evidence" value="ECO:0007669"/>
    <property type="project" value="UniProtKB-KW"/>
</dbReference>
<comment type="pathway">
    <text evidence="2">Cell wall biogenesis; cell wall polysaccharide biosynthesis.</text>
</comment>
<dbReference type="CDD" id="cd14844">
    <property type="entry name" value="Zn-DD-carboxypeptidase_like"/>
    <property type="match status" value="1"/>
</dbReference>
<dbReference type="InterPro" id="IPR009045">
    <property type="entry name" value="Zn_M74/Hedgehog-like"/>
</dbReference>
<evidence type="ECO:0000313" key="12">
    <source>
        <dbReference type="EMBL" id="EIM63664.1"/>
    </source>
</evidence>
<dbReference type="RefSeq" id="WP_004072903.1">
    <property type="nucleotide sequence ID" value="NZ_CM001488.1"/>
</dbReference>
<reference evidence="12 13" key="2">
    <citation type="submission" date="2012-02" db="EMBL/GenBank/DDBJ databases">
        <title>Improved High-Quality Draft sequence of Desulfobacter postgatei 2ac9.</title>
        <authorList>
            <consortium name="US DOE Joint Genome Institute"/>
            <person name="Lucas S."/>
            <person name="Han J."/>
            <person name="Lapidus A."/>
            <person name="Cheng J.-F."/>
            <person name="Goodwin L."/>
            <person name="Pitluck S."/>
            <person name="Peters L."/>
            <person name="Ovchinnikova G."/>
            <person name="Held B."/>
            <person name="Detter J.C."/>
            <person name="Han C."/>
            <person name="Tapia R."/>
            <person name="Land M."/>
            <person name="Hauser L."/>
            <person name="Kyrpides N."/>
            <person name="Ivanova N."/>
            <person name="Pagani I."/>
            <person name="Orellana R."/>
            <person name="Lovley D."/>
            <person name="Woyke T."/>
        </authorList>
    </citation>
    <scope>NUCLEOTIDE SEQUENCE [LARGE SCALE GENOMIC DNA]</scope>
    <source>
        <strain evidence="12 13">2ac9</strain>
    </source>
</reference>
<evidence type="ECO:0000256" key="5">
    <source>
        <dbReference type="ARBA" id="ARBA00022729"/>
    </source>
</evidence>
<protein>
    <recommendedName>
        <fullName evidence="11">Murein endopeptidase K</fullName>
    </recommendedName>
</protein>
<dbReference type="Pfam" id="PF05951">
    <property type="entry name" value="Peptidase_M15_2"/>
    <property type="match status" value="1"/>
</dbReference>
<keyword evidence="9" id="KW-0961">Cell wall biogenesis/degradation</keyword>
<dbReference type="PANTHER" id="PTHR37425">
    <property type="match status" value="1"/>
</dbReference>
<dbReference type="GO" id="GO:0071555">
    <property type="term" value="P:cell wall organization"/>
    <property type="evidence" value="ECO:0007669"/>
    <property type="project" value="UniProtKB-KW"/>
</dbReference>
<dbReference type="HOGENOM" id="CLU_080400_1_2_7"/>
<dbReference type="GO" id="GO:0046872">
    <property type="term" value="F:metal ion binding"/>
    <property type="evidence" value="ECO:0007669"/>
    <property type="project" value="UniProtKB-KW"/>
</dbReference>
<organism evidence="12 13">
    <name type="scientific">Desulfobacter postgatei 2ac9</name>
    <dbReference type="NCBI Taxonomy" id="879212"/>
    <lineage>
        <taxon>Bacteria</taxon>
        <taxon>Pseudomonadati</taxon>
        <taxon>Thermodesulfobacteriota</taxon>
        <taxon>Desulfobacteria</taxon>
        <taxon>Desulfobacterales</taxon>
        <taxon>Desulfobacteraceae</taxon>
        <taxon>Desulfobacter</taxon>
    </lineage>
</organism>
<keyword evidence="5" id="KW-0732">Signal</keyword>
<keyword evidence="6" id="KW-0378">Hydrolase</keyword>
<evidence type="ECO:0000256" key="8">
    <source>
        <dbReference type="ARBA" id="ARBA00023049"/>
    </source>
</evidence>
<evidence type="ECO:0000256" key="4">
    <source>
        <dbReference type="ARBA" id="ARBA00022723"/>
    </source>
</evidence>
<evidence type="ECO:0000313" key="13">
    <source>
        <dbReference type="Proteomes" id="UP000005778"/>
    </source>
</evidence>
<comment type="cofactor">
    <cofactor evidence="1">
        <name>Zn(2+)</name>
        <dbReference type="ChEBI" id="CHEBI:29105"/>
    </cofactor>
</comment>
<gene>
    <name evidence="12" type="ORF">DespoDRAFT_01747</name>
</gene>
<evidence type="ECO:0000256" key="11">
    <source>
        <dbReference type="ARBA" id="ARBA00093666"/>
    </source>
</evidence>
<dbReference type="OrthoDB" id="9782994at2"/>
<dbReference type="Gene3D" id="3.30.1380.10">
    <property type="match status" value="1"/>
</dbReference>
<evidence type="ECO:0000256" key="6">
    <source>
        <dbReference type="ARBA" id="ARBA00022801"/>
    </source>
</evidence>